<dbReference type="Pfam" id="PF05170">
    <property type="entry name" value="AsmA"/>
    <property type="match status" value="2"/>
</dbReference>
<dbReference type="PANTHER" id="PTHR30441:SF4">
    <property type="entry name" value="PROTEIN ASMA"/>
    <property type="match status" value="1"/>
</dbReference>
<feature type="domain" description="AsmA" evidence="1">
    <location>
        <begin position="5"/>
        <end position="202"/>
    </location>
</feature>
<dbReference type="RefSeq" id="WP_150495014.1">
    <property type="nucleotide sequence ID" value="NZ_BMFA01000002.1"/>
</dbReference>
<dbReference type="PANTHER" id="PTHR30441">
    <property type="entry name" value="DUF748 DOMAIN-CONTAINING PROTEIN"/>
    <property type="match status" value="1"/>
</dbReference>
<feature type="domain" description="AsmA" evidence="1">
    <location>
        <begin position="508"/>
        <end position="787"/>
    </location>
</feature>
<organism evidence="2 3">
    <name type="scientific">Roseibium aquae</name>
    <dbReference type="NCBI Taxonomy" id="1323746"/>
    <lineage>
        <taxon>Bacteria</taxon>
        <taxon>Pseudomonadati</taxon>
        <taxon>Pseudomonadota</taxon>
        <taxon>Alphaproteobacteria</taxon>
        <taxon>Hyphomicrobiales</taxon>
        <taxon>Stappiaceae</taxon>
        <taxon>Roseibium</taxon>
    </lineage>
</organism>
<dbReference type="OrthoDB" id="5439561at2"/>
<sequence>MRRLLIGLFSLAFMLATAILVIPFFLPKDAIRSKVIAEIDRQYGWRLRLDGPVSLSLFPGFALNARDVGLSGEAGADGIEFARAERIDVQLAWGGLITGDIRVTGLDLESPDILLEIGPVGLTSWAPRRDLDAAGLTGDQADGALAGTGASENTNGAGTADGTLPAILQRVGIDRLSISDGRLRYADLRTQQRLEIAGLDLVLTAPSLTGTVDLDSSFTFQGAPFDISGSMDNPIAFAEGKMQPVNLSLASGETELLITGSAGASPLAMDLAISAGGPSLRSAAELAGLQLATDPGRFSIEASVSGDDRQISVANLSAALAAVEVSGSLDADLTGSAPRLTGRLMANDAPLADIVALAGQNRPAGGTVGVDVSFETGGANMPALLASLSLSGSVAVENGEVGGLDLAPAFDGDETANSIRDIDLMVQIAGVTQPITLSGALGWRDERFTLTGTAGIAPLLAGLAAPVEVNVKGQRLSAGFKGEAAASGALNGAVSVETANLRELLAWAGQPIGAGAGLRQFKASGLFSIEENAIAFDETQFVLDETSGKASGRIQTAGKPNITADLVLNEIVLDPYLSQAGADSGAGAPPPSGQGGARQAARGWSTDAIDFSGLNAANAAFSISTNAIRWEAITVGRSRLTANIQNGVLTANLAEMQLYEGNGTGQVVLNGAAGLPQVQAAFALKNLNAYPALRDAADFEWIEGRAELSLEISAQGGSQRELVQGLNGTAAFTFLDGAIRGLNIPRMVRGLSVETLLGWQENPAEKTDFNSLGANFSIANGIASSSDLAMIGPLVRVNGTGRTDMPQQQLDWRIEPRIVPSLEGQAPAPRPKGADKTLAGLGVPVIVRGSWDQPQIYPDISGILENPEAAYRQLQSMGGELFKSIQDAPAEVLADQANEVIRRVTGGNTQIDVQKVIDGDVNDEDVLKAVEEGFGLPPGLLGSFGAPFLGNSGNNNPQPQPNQ</sequence>
<evidence type="ECO:0000313" key="3">
    <source>
        <dbReference type="Proteomes" id="UP000605148"/>
    </source>
</evidence>
<dbReference type="AlphaFoldDB" id="A0A916TBM2"/>
<protein>
    <recommendedName>
        <fullName evidence="1">AsmA domain-containing protein</fullName>
    </recommendedName>
</protein>
<gene>
    <name evidence="2" type="ORF">GCM10011316_09110</name>
</gene>
<reference evidence="2" key="1">
    <citation type="journal article" date="2014" name="Int. J. Syst. Evol. Microbiol.">
        <title>Complete genome sequence of Corynebacterium casei LMG S-19264T (=DSM 44701T), isolated from a smear-ripened cheese.</title>
        <authorList>
            <consortium name="US DOE Joint Genome Institute (JGI-PGF)"/>
            <person name="Walter F."/>
            <person name="Albersmeier A."/>
            <person name="Kalinowski J."/>
            <person name="Ruckert C."/>
        </authorList>
    </citation>
    <scope>NUCLEOTIDE SEQUENCE</scope>
    <source>
        <strain evidence="2">CGMCC 1.12426</strain>
    </source>
</reference>
<proteinExistence type="predicted"/>
<dbReference type="InterPro" id="IPR007844">
    <property type="entry name" value="AsmA"/>
</dbReference>
<comment type="caution">
    <text evidence="2">The sequence shown here is derived from an EMBL/GenBank/DDBJ whole genome shotgun (WGS) entry which is preliminary data.</text>
</comment>
<name>A0A916TBM2_9HYPH</name>
<dbReference type="EMBL" id="BMFA01000002">
    <property type="protein sequence ID" value="GGB39252.1"/>
    <property type="molecule type" value="Genomic_DNA"/>
</dbReference>
<evidence type="ECO:0000313" key="2">
    <source>
        <dbReference type="EMBL" id="GGB39252.1"/>
    </source>
</evidence>
<dbReference type="Proteomes" id="UP000605148">
    <property type="component" value="Unassembled WGS sequence"/>
</dbReference>
<keyword evidence="3" id="KW-1185">Reference proteome</keyword>
<dbReference type="GO" id="GO:0090313">
    <property type="term" value="P:regulation of protein targeting to membrane"/>
    <property type="evidence" value="ECO:0007669"/>
    <property type="project" value="TreeGrafter"/>
</dbReference>
<dbReference type="InterPro" id="IPR052894">
    <property type="entry name" value="AsmA-related"/>
</dbReference>
<evidence type="ECO:0000259" key="1">
    <source>
        <dbReference type="Pfam" id="PF05170"/>
    </source>
</evidence>
<dbReference type="GO" id="GO:0005886">
    <property type="term" value="C:plasma membrane"/>
    <property type="evidence" value="ECO:0007669"/>
    <property type="project" value="TreeGrafter"/>
</dbReference>
<reference evidence="2" key="2">
    <citation type="submission" date="2020-09" db="EMBL/GenBank/DDBJ databases">
        <authorList>
            <person name="Sun Q."/>
            <person name="Zhou Y."/>
        </authorList>
    </citation>
    <scope>NUCLEOTIDE SEQUENCE</scope>
    <source>
        <strain evidence="2">CGMCC 1.12426</strain>
    </source>
</reference>
<accession>A0A916TBM2</accession>